<dbReference type="InterPro" id="IPR050717">
    <property type="entry name" value="C2H2-ZF_Transcription_Reg"/>
</dbReference>
<evidence type="ECO:0000256" key="12">
    <source>
        <dbReference type="SAM" id="Coils"/>
    </source>
</evidence>
<feature type="coiled-coil region" evidence="12">
    <location>
        <begin position="373"/>
        <end position="400"/>
    </location>
</feature>
<evidence type="ECO:0000256" key="11">
    <source>
        <dbReference type="PROSITE-ProRule" id="PRU00042"/>
    </source>
</evidence>
<evidence type="ECO:0000256" key="1">
    <source>
        <dbReference type="ARBA" id="ARBA00003767"/>
    </source>
</evidence>
<dbReference type="PANTHER" id="PTHR14196:SF12">
    <property type="entry name" value="ZINC FINGER PROTEIN 208-LIKE"/>
    <property type="match status" value="1"/>
</dbReference>
<evidence type="ECO:0000259" key="14">
    <source>
        <dbReference type="PROSITE" id="PS50157"/>
    </source>
</evidence>
<keyword evidence="16" id="KW-1185">Reference proteome</keyword>
<sequence length="1811" mass="197104">MSTCVSFQTQIASIMEVLAKTAVAEISKLVDVGSAAILLEMCRSRRENEALKRRLRVMGRELRAARGCAERGCADGSRNSPSRVQARDGFGEAESPAVSEKGTAVGTVFAERLGSCPERDGENIDVETEGALSHVADIKYEPGEEEQDWPDHPLPVSQPGEENQDWPDHPLPVSQSGEEEQDWPDHPLPVSQSGEEEQDWPDHPLPVSQSGEEEQGWPESLLVEEEKLEEELDRRHGGISREATWGSAADGGDGPPSDPGGRGGALEARFKQEPHSDHFPPRAPRLQCAWSEAEDRAKRGREASETPLLRRGTGNVRGGARGTATARALRTTTSPRNSRRPAAATNRSPLASIMEVLANAAVEEISKLVDDGYAILHLEMTEYQKENESLKMRLHVMELEAARGRAERTSARRDPLDACFEGVARETAKESPSVASNAVFGLTGGGGVQSVGPGVEVDNPAQASGVKQDQPADAEPDGTKSRFIKEENPEEGSDPQRELKTRGQGGAESCARGEEVAAPASPERAEELAERPGTRRHLWEVSGSEAVLRSEADDETVGKRSEQGAQRPIGHVSDPALAYETPGHLQTFTGTEVEDPCSFAGGGGEGRPAGSDLQPVSGELAGVRGGPSPFGSPDVKPDVVIVEPIKAESATLPSERGPAGRAQSGRCLGDGERGEIRPECADPARLDGRVARGERLAAPRGSAAGAREKRFFCKYCGKGFTRQNALDIHQRVHTGEKPFRCAQCGKRFSDSSNHRRHQSVHSGERPFSCTLCERSFSHQHQLKCAGVEEGRTESLLIKEERLEEDPQGEMTVREERAARFHTSDAAPEKTLFHSQLQAVSPTEEGAGNGLSSFQSLGVRPEAMTVDSTPLASIMEVLANAAVEEISKLVDDGYAILHLEMTEYQKENESLKMRLHVMELEAARGRAERTSARGDPLDACFEGVARETATQCSLQLFGEESPSVVSNAVFGLTGGGGVQSVGPGVEVDNPAQASGVKQPADVEPDGTKSRFIKEENPEEGSDPQRELKTRGQGGAESCVHGRKWLPRRLQSARRSSLSGPGPDATFGRSVGRRPSLDQRQTMKRLGRDRSRCVGVEEGRTESLLIKDERLEEDSDPQGEMNVREERAALFHTSDAAPEKTLFHSQLQAVSPTEEGAGNGLSSFQSLGVRPEAMTVDSTPVKVEALTPSAWEKDPVLRTFSTRNRRYREDRERVEMLPGNANSALLPQTRTGVREKTAAPDTNRFPPSDKIFAAPRSGAVTHQRTGAEKRRVEEGLGRSLSSVSGGAEVVMMDPVPVKMEVAMQPVWSMQSRSRDRVGTQHTHRDWEPSIVEVLANAAVAEICTFVDDGYAVLRLEVSQSRKENEALKRRLRTMERRLAQGRAKGAGLRDNFANNRPAIPALDKSGRITDGQLGEQVNIVLWRDGREGHAPDVTTPVESTDTGEREPKASSIKQEEPEEDPRNSESPQEPKISRERAVGSRAGGGGRPPVQETQNKAENHTEEFTEQHRTRHGVWEVSGPESVLKAEAESESVKTLQHRGAERRAGGLNSLDSGFVMFERPAGQLGTYCTQGNGEVDGYDPSEIDLDSVSVHSELWSVPRVEEGLGRSLSSSVSGGAEVVMMDPVPVKMEVAMQPAWSMQSRSRDRIASIMEVLANAAVAEICQVVDDGYAVLRLEMSQYQKENKALKRRLQMAERQSVRRCAERAGARASVPNARFGDGAQACPKLRGTARGEEHFPTVERVLDNRRDFSLNRATQPIVLDEDETSHQIGTNPMCAGMEEGRTESLLIKDERRKESLVAREPQGEPEEHGGE</sequence>
<evidence type="ECO:0000256" key="7">
    <source>
        <dbReference type="ARBA" id="ARBA00023015"/>
    </source>
</evidence>
<feature type="coiled-coil region" evidence="12">
    <location>
        <begin position="1668"/>
        <end position="1695"/>
    </location>
</feature>
<keyword evidence="9" id="KW-0804">Transcription</keyword>
<dbReference type="EMBL" id="JAINUG010000362">
    <property type="protein sequence ID" value="KAJ8373409.1"/>
    <property type="molecule type" value="Genomic_DNA"/>
</dbReference>
<comment type="subcellular location">
    <subcellularLocation>
        <location evidence="2">Nucleus</location>
    </subcellularLocation>
</comment>
<dbReference type="PROSITE" id="PS50157">
    <property type="entry name" value="ZINC_FINGER_C2H2_2"/>
    <property type="match status" value="2"/>
</dbReference>
<evidence type="ECO:0000256" key="3">
    <source>
        <dbReference type="ARBA" id="ARBA00022723"/>
    </source>
</evidence>
<dbReference type="FunFam" id="3.30.160.60:FF:000097">
    <property type="entry name" value="Zinc finger protein"/>
    <property type="match status" value="1"/>
</dbReference>
<dbReference type="Pfam" id="PF00096">
    <property type="entry name" value="zf-C2H2"/>
    <property type="match status" value="2"/>
</dbReference>
<dbReference type="GO" id="GO:0008270">
    <property type="term" value="F:zinc ion binding"/>
    <property type="evidence" value="ECO:0007669"/>
    <property type="project" value="UniProtKB-KW"/>
</dbReference>
<feature type="compositionally biased region" description="Basic and acidic residues" evidence="13">
    <location>
        <begin position="1004"/>
        <end position="1014"/>
    </location>
</feature>
<keyword evidence="4" id="KW-0677">Repeat</keyword>
<feature type="region of interest" description="Disordered" evidence="13">
    <location>
        <begin position="651"/>
        <end position="674"/>
    </location>
</feature>
<name>A0AAD7RBK0_9TELE</name>
<feature type="compositionally biased region" description="Basic and acidic residues" evidence="13">
    <location>
        <begin position="548"/>
        <end position="562"/>
    </location>
</feature>
<dbReference type="Gene3D" id="3.30.160.60">
    <property type="entry name" value="Classic Zinc Finger"/>
    <property type="match status" value="3"/>
</dbReference>
<dbReference type="GO" id="GO:0005634">
    <property type="term" value="C:nucleus"/>
    <property type="evidence" value="ECO:0007669"/>
    <property type="project" value="UniProtKB-SubCell"/>
</dbReference>
<feature type="compositionally biased region" description="Basic and acidic residues" evidence="13">
    <location>
        <begin position="1493"/>
        <end position="1506"/>
    </location>
</feature>
<dbReference type="PROSITE" id="PS00028">
    <property type="entry name" value="ZINC_FINGER_C2H2_1"/>
    <property type="match status" value="2"/>
</dbReference>
<feature type="compositionally biased region" description="Basic and acidic residues" evidence="13">
    <location>
        <begin position="1778"/>
        <end position="1811"/>
    </location>
</feature>
<feature type="region of interest" description="Disordered" evidence="13">
    <location>
        <begin position="1421"/>
        <end position="1513"/>
    </location>
</feature>
<evidence type="ECO:0000313" key="15">
    <source>
        <dbReference type="EMBL" id="KAJ8373409.1"/>
    </source>
</evidence>
<evidence type="ECO:0000256" key="6">
    <source>
        <dbReference type="ARBA" id="ARBA00022833"/>
    </source>
</evidence>
<protein>
    <recommendedName>
        <fullName evidence="14">C2H2-type domain-containing protein</fullName>
    </recommendedName>
</protein>
<feature type="compositionally biased region" description="Gly residues" evidence="13">
    <location>
        <begin position="249"/>
        <end position="264"/>
    </location>
</feature>
<comment type="function">
    <text evidence="1">May be involved in transcriptional regulation.</text>
</comment>
<comment type="caution">
    <text evidence="15">The sequence shown here is derived from an EMBL/GenBank/DDBJ whole genome shotgun (WGS) entry which is preliminary data.</text>
</comment>
<reference evidence="15" key="1">
    <citation type="journal article" date="2023" name="Science">
        <title>Genome structures resolve the early diversification of teleost fishes.</title>
        <authorList>
            <person name="Parey E."/>
            <person name="Louis A."/>
            <person name="Montfort J."/>
            <person name="Bouchez O."/>
            <person name="Roques C."/>
            <person name="Iampietro C."/>
            <person name="Lluch J."/>
            <person name="Castinel A."/>
            <person name="Donnadieu C."/>
            <person name="Desvignes T."/>
            <person name="Floi Bucao C."/>
            <person name="Jouanno E."/>
            <person name="Wen M."/>
            <person name="Mejri S."/>
            <person name="Dirks R."/>
            <person name="Jansen H."/>
            <person name="Henkel C."/>
            <person name="Chen W.J."/>
            <person name="Zahm M."/>
            <person name="Cabau C."/>
            <person name="Klopp C."/>
            <person name="Thompson A.W."/>
            <person name="Robinson-Rechavi M."/>
            <person name="Braasch I."/>
            <person name="Lecointre G."/>
            <person name="Bobe J."/>
            <person name="Postlethwait J.H."/>
            <person name="Berthelot C."/>
            <person name="Roest Crollius H."/>
            <person name="Guiguen Y."/>
        </authorList>
    </citation>
    <scope>NUCLEOTIDE SEQUENCE</scope>
    <source>
        <strain evidence="15">NC1722</strain>
    </source>
</reference>
<keyword evidence="6" id="KW-0862">Zinc</keyword>
<dbReference type="GO" id="GO:0000981">
    <property type="term" value="F:DNA-binding transcription factor activity, RNA polymerase II-specific"/>
    <property type="evidence" value="ECO:0007669"/>
    <property type="project" value="TreeGrafter"/>
</dbReference>
<keyword evidence="8" id="KW-0238">DNA-binding</keyword>
<feature type="coiled-coil region" evidence="12">
    <location>
        <begin position="1348"/>
        <end position="1382"/>
    </location>
</feature>
<accession>A0AAD7RBK0</accession>
<dbReference type="InterPro" id="IPR013087">
    <property type="entry name" value="Znf_C2H2_type"/>
</dbReference>
<feature type="domain" description="C2H2-type" evidence="14">
    <location>
        <begin position="739"/>
        <end position="766"/>
    </location>
</feature>
<feature type="compositionally biased region" description="Basic and acidic residues" evidence="13">
    <location>
        <begin position="523"/>
        <end position="539"/>
    </location>
</feature>
<evidence type="ECO:0000256" key="10">
    <source>
        <dbReference type="ARBA" id="ARBA00023242"/>
    </source>
</evidence>
<keyword evidence="12" id="KW-0175">Coiled coil</keyword>
<dbReference type="GO" id="GO:0000977">
    <property type="term" value="F:RNA polymerase II transcription regulatory region sequence-specific DNA binding"/>
    <property type="evidence" value="ECO:0007669"/>
    <property type="project" value="TreeGrafter"/>
</dbReference>
<dbReference type="Proteomes" id="UP001221898">
    <property type="component" value="Unassembled WGS sequence"/>
</dbReference>
<feature type="compositionally biased region" description="Basic and acidic residues" evidence="13">
    <location>
        <begin position="477"/>
        <end position="487"/>
    </location>
</feature>
<evidence type="ECO:0000256" key="13">
    <source>
        <dbReference type="SAM" id="MobiDB-lite"/>
    </source>
</evidence>
<feature type="compositionally biased region" description="Basic and acidic residues" evidence="13">
    <location>
        <begin position="268"/>
        <end position="280"/>
    </location>
</feature>
<dbReference type="SMART" id="SM00355">
    <property type="entry name" value="ZnF_C2H2"/>
    <property type="match status" value="2"/>
</dbReference>
<feature type="compositionally biased region" description="Low complexity" evidence="13">
    <location>
        <begin position="322"/>
        <end position="336"/>
    </location>
</feature>
<dbReference type="FunFam" id="3.30.160.60:FF:000478">
    <property type="entry name" value="Zinc finger protein 133"/>
    <property type="match status" value="1"/>
</dbReference>
<evidence type="ECO:0000256" key="4">
    <source>
        <dbReference type="ARBA" id="ARBA00022737"/>
    </source>
</evidence>
<evidence type="ECO:0000313" key="16">
    <source>
        <dbReference type="Proteomes" id="UP001221898"/>
    </source>
</evidence>
<proteinExistence type="predicted"/>
<feature type="coiled-coil region" evidence="12">
    <location>
        <begin position="893"/>
        <end position="920"/>
    </location>
</feature>
<feature type="region of interest" description="Disordered" evidence="13">
    <location>
        <begin position="142"/>
        <end position="346"/>
    </location>
</feature>
<evidence type="ECO:0000256" key="2">
    <source>
        <dbReference type="ARBA" id="ARBA00004123"/>
    </source>
</evidence>
<feature type="region of interest" description="Disordered" evidence="13">
    <location>
        <begin position="450"/>
        <end position="617"/>
    </location>
</feature>
<evidence type="ECO:0000256" key="8">
    <source>
        <dbReference type="ARBA" id="ARBA00023125"/>
    </source>
</evidence>
<evidence type="ECO:0000256" key="5">
    <source>
        <dbReference type="ARBA" id="ARBA00022771"/>
    </source>
</evidence>
<gene>
    <name evidence="15" type="ORF">AAFF_G00265360</name>
</gene>
<keyword evidence="7" id="KW-0805">Transcription regulation</keyword>
<evidence type="ECO:0000256" key="9">
    <source>
        <dbReference type="ARBA" id="ARBA00023163"/>
    </source>
</evidence>
<keyword evidence="3" id="KW-0479">Metal-binding</keyword>
<dbReference type="PANTHER" id="PTHR14196">
    <property type="entry name" value="ODD-SKIPPED - RELATED"/>
    <property type="match status" value="1"/>
</dbReference>
<keyword evidence="5 11" id="KW-0863">Zinc-finger</keyword>
<feature type="region of interest" description="Disordered" evidence="13">
    <location>
        <begin position="980"/>
        <end position="1074"/>
    </location>
</feature>
<organism evidence="15 16">
    <name type="scientific">Aldrovandia affinis</name>
    <dbReference type="NCBI Taxonomy" id="143900"/>
    <lineage>
        <taxon>Eukaryota</taxon>
        <taxon>Metazoa</taxon>
        <taxon>Chordata</taxon>
        <taxon>Craniata</taxon>
        <taxon>Vertebrata</taxon>
        <taxon>Euteleostomi</taxon>
        <taxon>Actinopterygii</taxon>
        <taxon>Neopterygii</taxon>
        <taxon>Teleostei</taxon>
        <taxon>Notacanthiformes</taxon>
        <taxon>Halosauridae</taxon>
        <taxon>Aldrovandia</taxon>
    </lineage>
</organism>
<feature type="compositionally biased region" description="Basic and acidic residues" evidence="13">
    <location>
        <begin position="293"/>
        <end position="304"/>
    </location>
</feature>
<feature type="domain" description="C2H2-type" evidence="14">
    <location>
        <begin position="711"/>
        <end position="738"/>
    </location>
</feature>
<dbReference type="SUPFAM" id="SSF57667">
    <property type="entry name" value="beta-beta-alpha zinc fingers"/>
    <property type="match status" value="1"/>
</dbReference>
<keyword evidence="10" id="KW-0539">Nucleus</keyword>
<dbReference type="InterPro" id="IPR036236">
    <property type="entry name" value="Znf_C2H2_sf"/>
</dbReference>
<feature type="compositionally biased region" description="Low complexity" evidence="13">
    <location>
        <begin position="1046"/>
        <end position="1057"/>
    </location>
</feature>
<feature type="region of interest" description="Disordered" evidence="13">
    <location>
        <begin position="71"/>
        <end position="103"/>
    </location>
</feature>
<feature type="region of interest" description="Disordered" evidence="13">
    <location>
        <begin position="1762"/>
        <end position="1811"/>
    </location>
</feature>
<feature type="compositionally biased region" description="Acidic residues" evidence="13">
    <location>
        <begin position="211"/>
        <end position="231"/>
    </location>
</feature>